<keyword evidence="3" id="KW-1185">Reference proteome</keyword>
<comment type="caution">
    <text evidence="2">The sequence shown here is derived from an EMBL/GenBank/DDBJ whole genome shotgun (WGS) entry which is preliminary data.</text>
</comment>
<evidence type="ECO:0000313" key="3">
    <source>
        <dbReference type="Proteomes" id="UP000657918"/>
    </source>
</evidence>
<reference evidence="2 3" key="1">
    <citation type="submission" date="2020-10" db="EMBL/GenBank/DDBJ databases">
        <title>Plant Genome Project.</title>
        <authorList>
            <person name="Zhang R.-G."/>
        </authorList>
    </citation>
    <scope>NUCLEOTIDE SEQUENCE [LARGE SCALE GENOMIC DNA]</scope>
    <source>
        <strain evidence="2">FAFU-HL-1</strain>
        <tissue evidence="2">Leaf</tissue>
    </source>
</reference>
<dbReference type="Proteomes" id="UP000657918">
    <property type="component" value="Unassembled WGS sequence"/>
</dbReference>
<accession>A0A835J1V6</accession>
<dbReference type="InterPro" id="IPR013120">
    <property type="entry name" value="FAR_NAD-bd"/>
</dbReference>
<dbReference type="AlphaFoldDB" id="A0A835J1V6"/>
<organism evidence="2 3">
    <name type="scientific">Salix dunnii</name>
    <dbReference type="NCBI Taxonomy" id="1413687"/>
    <lineage>
        <taxon>Eukaryota</taxon>
        <taxon>Viridiplantae</taxon>
        <taxon>Streptophyta</taxon>
        <taxon>Embryophyta</taxon>
        <taxon>Tracheophyta</taxon>
        <taxon>Spermatophyta</taxon>
        <taxon>Magnoliopsida</taxon>
        <taxon>eudicotyledons</taxon>
        <taxon>Gunneridae</taxon>
        <taxon>Pentapetalae</taxon>
        <taxon>rosids</taxon>
        <taxon>fabids</taxon>
        <taxon>Malpighiales</taxon>
        <taxon>Salicaceae</taxon>
        <taxon>Saliceae</taxon>
        <taxon>Salix</taxon>
    </lineage>
</organism>
<dbReference type="Pfam" id="PF07993">
    <property type="entry name" value="NAD_binding_4"/>
    <property type="match status" value="1"/>
</dbReference>
<protein>
    <recommendedName>
        <fullName evidence="1">Thioester reductase (TE) domain-containing protein</fullName>
    </recommendedName>
</protein>
<gene>
    <name evidence="2" type="ORF">SADUNF_Sadunf19G0079900</name>
</gene>
<dbReference type="EMBL" id="JADGMS010000019">
    <property type="protein sequence ID" value="KAF9661545.1"/>
    <property type="molecule type" value="Genomic_DNA"/>
</dbReference>
<feature type="domain" description="Thioester reductase (TE)" evidence="1">
    <location>
        <begin position="29"/>
        <end position="63"/>
    </location>
</feature>
<sequence>MKAKERPLPRSQADGEGRSFCNLYIVYLRYDVALGINTMGSLYLLNFVKKCNHAKVLVHLSTGKLTIRRVFVK</sequence>
<name>A0A835J1V6_9ROSI</name>
<evidence type="ECO:0000313" key="2">
    <source>
        <dbReference type="EMBL" id="KAF9661545.1"/>
    </source>
</evidence>
<proteinExistence type="predicted"/>
<evidence type="ECO:0000259" key="1">
    <source>
        <dbReference type="Pfam" id="PF07993"/>
    </source>
</evidence>